<organism evidence="6 7">
    <name type="scientific">Clostridium cellulovorans (strain ATCC 35296 / DSM 3052 / OCM 3 / 743B)</name>
    <dbReference type="NCBI Taxonomy" id="573061"/>
    <lineage>
        <taxon>Bacteria</taxon>
        <taxon>Bacillati</taxon>
        <taxon>Bacillota</taxon>
        <taxon>Clostridia</taxon>
        <taxon>Eubacteriales</taxon>
        <taxon>Clostridiaceae</taxon>
        <taxon>Clostridium</taxon>
    </lineage>
</organism>
<dbReference type="PANTHER" id="PTHR35798">
    <property type="entry name" value="CELL DIVISION PROTEIN SEPF"/>
    <property type="match status" value="1"/>
</dbReference>
<dbReference type="PANTHER" id="PTHR35798:SF1">
    <property type="entry name" value="CELL DIVISION PROTEIN SEPF"/>
    <property type="match status" value="1"/>
</dbReference>
<dbReference type="HOGENOM" id="CLU_078499_4_0_9"/>
<keyword evidence="1 5" id="KW-0132">Cell division</keyword>
<dbReference type="RefSeq" id="WP_010077282.1">
    <property type="nucleotide sequence ID" value="NC_014393.1"/>
</dbReference>
<dbReference type="GO" id="GO:0043093">
    <property type="term" value="P:FtsZ-dependent cytokinesis"/>
    <property type="evidence" value="ECO:0007669"/>
    <property type="project" value="UniProtKB-UniRule"/>
</dbReference>
<dbReference type="STRING" id="573061.Clocel_1761"/>
<dbReference type="HAMAP" id="MF_01197">
    <property type="entry name" value="SepF"/>
    <property type="match status" value="1"/>
</dbReference>
<sequence>MSVLNKMMSIIGLDEEDELEEVVEEMEETVEETPVIPQNKARKTSKSNIVELSTAQNNSTKVIISRPKNFDEAMIICDELKDKRIVMINTTDLDPKVAQRLLDFVGGCCYSSNGELQEVERNVYILSPCNVEVSKELGRELNNKSIFKI</sequence>
<dbReference type="InterPro" id="IPR038594">
    <property type="entry name" value="SepF-like_sf"/>
</dbReference>
<dbReference type="Pfam" id="PF04472">
    <property type="entry name" value="SepF"/>
    <property type="match status" value="1"/>
</dbReference>
<evidence type="ECO:0000313" key="6">
    <source>
        <dbReference type="EMBL" id="ADL51505.1"/>
    </source>
</evidence>
<evidence type="ECO:0000256" key="2">
    <source>
        <dbReference type="ARBA" id="ARBA00023210"/>
    </source>
</evidence>
<accession>D9SKK9</accession>
<evidence type="ECO:0000313" key="7">
    <source>
        <dbReference type="Proteomes" id="UP000002730"/>
    </source>
</evidence>
<dbReference type="InterPro" id="IPR007561">
    <property type="entry name" value="Cell_div_SepF/SepF-rel"/>
</dbReference>
<keyword evidence="7" id="KW-1185">Reference proteome</keyword>
<evidence type="ECO:0000256" key="5">
    <source>
        <dbReference type="HAMAP-Rule" id="MF_01197"/>
    </source>
</evidence>
<dbReference type="eggNOG" id="COG1799">
    <property type="taxonomic scope" value="Bacteria"/>
</dbReference>
<keyword evidence="3 5" id="KW-0131">Cell cycle</keyword>
<dbReference type="Gene3D" id="3.30.110.150">
    <property type="entry name" value="SepF-like protein"/>
    <property type="match status" value="1"/>
</dbReference>
<comment type="similarity">
    <text evidence="5">Belongs to the SepF family.</text>
</comment>
<dbReference type="GO" id="GO:0000917">
    <property type="term" value="P:division septum assembly"/>
    <property type="evidence" value="ECO:0007669"/>
    <property type="project" value="UniProtKB-KW"/>
</dbReference>
<comment type="subunit">
    <text evidence="5">Homodimer. Interacts with FtsZ.</text>
</comment>
<comment type="subcellular location">
    <subcellularLocation>
        <location evidence="5">Cytoplasm</location>
    </subcellularLocation>
    <text evidence="5">Localizes to the division site, in a FtsZ-dependent manner.</text>
</comment>
<name>D9SKK9_CLOC7</name>
<dbReference type="InterPro" id="IPR023052">
    <property type="entry name" value="Cell_div_SepF"/>
</dbReference>
<protein>
    <recommendedName>
        <fullName evidence="5">Cell division protein SepF</fullName>
    </recommendedName>
</protein>
<evidence type="ECO:0000256" key="3">
    <source>
        <dbReference type="ARBA" id="ARBA00023306"/>
    </source>
</evidence>
<dbReference type="KEGG" id="ccb:Clocel_1761"/>
<dbReference type="OrthoDB" id="9815206at2"/>
<gene>
    <name evidence="5" type="primary">sepF</name>
    <name evidence="6" type="ordered locus">Clocel_1761</name>
</gene>
<dbReference type="EMBL" id="CP002160">
    <property type="protein sequence ID" value="ADL51505.1"/>
    <property type="molecule type" value="Genomic_DNA"/>
</dbReference>
<comment type="function">
    <text evidence="4 5">Cell division protein that is part of the divisome complex and is recruited early to the Z-ring. Probably stimulates Z-ring formation, perhaps through the cross-linking of FtsZ protofilaments. Its function overlaps with FtsA.</text>
</comment>
<keyword evidence="5" id="KW-0963">Cytoplasm</keyword>
<keyword evidence="2 5" id="KW-0717">Septation</keyword>
<dbReference type="Proteomes" id="UP000002730">
    <property type="component" value="Chromosome"/>
</dbReference>
<evidence type="ECO:0000256" key="4">
    <source>
        <dbReference type="ARBA" id="ARBA00044936"/>
    </source>
</evidence>
<evidence type="ECO:0000256" key="1">
    <source>
        <dbReference type="ARBA" id="ARBA00022618"/>
    </source>
</evidence>
<dbReference type="AlphaFoldDB" id="D9SKK9"/>
<dbReference type="GO" id="GO:0005737">
    <property type="term" value="C:cytoplasm"/>
    <property type="evidence" value="ECO:0007669"/>
    <property type="project" value="UniProtKB-SubCell"/>
</dbReference>
<proteinExistence type="inferred from homology"/>
<reference evidence="6 7" key="1">
    <citation type="submission" date="2010-08" db="EMBL/GenBank/DDBJ databases">
        <title>Complete sequence of Clostridium cellulovorans 743B.</title>
        <authorList>
            <consortium name="US DOE Joint Genome Institute"/>
            <person name="Lucas S."/>
            <person name="Copeland A."/>
            <person name="Lapidus A."/>
            <person name="Cheng J.-F."/>
            <person name="Bruce D."/>
            <person name="Goodwin L."/>
            <person name="Pitluck S."/>
            <person name="Chertkov O."/>
            <person name="Detter J.C."/>
            <person name="Han C."/>
            <person name="Tapia R."/>
            <person name="Land M."/>
            <person name="Hauser L."/>
            <person name="Chang Y.-J."/>
            <person name="Jeffries C."/>
            <person name="Kyrpides N."/>
            <person name="Ivanova N."/>
            <person name="Mikhailova N."/>
            <person name="Hemme C.L."/>
            <person name="Woyke T."/>
        </authorList>
    </citation>
    <scope>NUCLEOTIDE SEQUENCE [LARGE SCALE GENOMIC DNA]</scope>
    <source>
        <strain evidence="7">ATCC 35296 / DSM 3052 / OCM 3 / 743B</strain>
    </source>
</reference>